<name>A0AA86AP98_SULMK</name>
<organism evidence="1 2">
    <name type="scientific">Sulfurospirillum multivorans (strain DM 12446 / JCM 15788 / NBRC 109480)</name>
    <dbReference type="NCBI Taxonomy" id="1150621"/>
    <lineage>
        <taxon>Bacteria</taxon>
        <taxon>Pseudomonadati</taxon>
        <taxon>Campylobacterota</taxon>
        <taxon>Epsilonproteobacteria</taxon>
        <taxon>Campylobacterales</taxon>
        <taxon>Sulfurospirillaceae</taxon>
        <taxon>Sulfurospirillum</taxon>
    </lineage>
</organism>
<dbReference type="KEGG" id="smul:SMUL_1838"/>
<protein>
    <submittedName>
        <fullName evidence="1">Uncharacterized protein</fullName>
    </submittedName>
</protein>
<evidence type="ECO:0000313" key="1">
    <source>
        <dbReference type="EMBL" id="AHJ13093.1"/>
    </source>
</evidence>
<dbReference type="AlphaFoldDB" id="A0AA86AP98"/>
<accession>A0AA86AP98</accession>
<dbReference type="Proteomes" id="UP000019322">
    <property type="component" value="Chromosome"/>
</dbReference>
<gene>
    <name evidence="1" type="ORF">SMUL_1838</name>
</gene>
<sequence length="74" mass="8500">MPKNKTPIETAFYDILTCKAKKEFTTASSFCMSVYSFWQEKGSITSSQMENLEKGFNGQAKNKSYYNILRNSHV</sequence>
<dbReference type="EMBL" id="CP007201">
    <property type="protein sequence ID" value="AHJ13093.1"/>
    <property type="molecule type" value="Genomic_DNA"/>
</dbReference>
<proteinExistence type="predicted"/>
<reference evidence="1 2" key="1">
    <citation type="journal article" date="2014" name="Environ. Microbiol.">
        <title>Insights into organohalide respiration and the versatile catabolism of Sulfurospirillum multivorans gained from comparative genomics and physiological studies.</title>
        <authorList>
            <person name="Goris T."/>
            <person name="Schubert T."/>
            <person name="Gadkari J."/>
            <person name="Wubet T."/>
            <person name="Tarkka M."/>
            <person name="Buscot F."/>
            <person name="Adrian L."/>
            <person name="Diekert G."/>
        </authorList>
    </citation>
    <scope>NUCLEOTIDE SEQUENCE [LARGE SCALE GENOMIC DNA]</scope>
    <source>
        <strain evidence="2">DM 12446 / JCM 15788 / NBRC 109480</strain>
    </source>
</reference>
<evidence type="ECO:0000313" key="2">
    <source>
        <dbReference type="Proteomes" id="UP000019322"/>
    </source>
</evidence>